<evidence type="ECO:0000256" key="2">
    <source>
        <dbReference type="ARBA" id="ARBA00004167"/>
    </source>
</evidence>
<evidence type="ECO:0000259" key="15">
    <source>
        <dbReference type="PROSITE" id="PS50089"/>
    </source>
</evidence>
<comment type="caution">
    <text evidence="16">The sequence shown here is derived from an EMBL/GenBank/DDBJ whole genome shotgun (WGS) entry which is preliminary data.</text>
</comment>
<comment type="catalytic activity">
    <reaction evidence="1">
        <text>S-ubiquitinyl-[E2 ubiquitin-conjugating enzyme]-L-cysteine + [acceptor protein]-L-lysine = [E2 ubiquitin-conjugating enzyme]-L-cysteine + N(6)-ubiquitinyl-[acceptor protein]-L-lysine.</text>
        <dbReference type="EC" id="2.3.2.27"/>
    </reaction>
</comment>
<comment type="pathway">
    <text evidence="3">Protein modification; protein ubiquitination.</text>
</comment>
<keyword evidence="9" id="KW-0833">Ubl conjugation pathway</keyword>
<evidence type="ECO:0000256" key="14">
    <source>
        <dbReference type="SAM" id="MobiDB-lite"/>
    </source>
</evidence>
<evidence type="ECO:0000313" key="16">
    <source>
        <dbReference type="EMBL" id="KAI3832795.1"/>
    </source>
</evidence>
<reference evidence="16" key="1">
    <citation type="submission" date="2022-04" db="EMBL/GenBank/DDBJ databases">
        <title>A functionally conserved STORR gene fusion in Papaver species that diverged 16.8 million years ago.</title>
        <authorList>
            <person name="Catania T."/>
        </authorList>
    </citation>
    <scope>NUCLEOTIDE SEQUENCE</scope>
    <source>
        <strain evidence="16">S-188037</strain>
    </source>
</reference>
<evidence type="ECO:0000256" key="8">
    <source>
        <dbReference type="ARBA" id="ARBA00022771"/>
    </source>
</evidence>
<dbReference type="InterPro" id="IPR001841">
    <property type="entry name" value="Znf_RING"/>
</dbReference>
<keyword evidence="6" id="KW-0812">Transmembrane</keyword>
<dbReference type="AlphaFoldDB" id="A0AAD4RVF5"/>
<dbReference type="Gene3D" id="3.30.40.10">
    <property type="entry name" value="Zinc/RING finger domain, C3HC4 (zinc finger)"/>
    <property type="match status" value="1"/>
</dbReference>
<dbReference type="GO" id="GO:0061630">
    <property type="term" value="F:ubiquitin protein ligase activity"/>
    <property type="evidence" value="ECO:0007669"/>
    <property type="project" value="UniProtKB-EC"/>
</dbReference>
<keyword evidence="8 13" id="KW-0863">Zinc-finger</keyword>
<evidence type="ECO:0000313" key="17">
    <source>
        <dbReference type="Proteomes" id="UP001202328"/>
    </source>
</evidence>
<dbReference type="Pfam" id="PF13639">
    <property type="entry name" value="zf-RING_2"/>
    <property type="match status" value="1"/>
</dbReference>
<evidence type="ECO:0000256" key="10">
    <source>
        <dbReference type="ARBA" id="ARBA00022833"/>
    </source>
</evidence>
<dbReference type="GO" id="GO:0008270">
    <property type="term" value="F:zinc ion binding"/>
    <property type="evidence" value="ECO:0007669"/>
    <property type="project" value="UniProtKB-KW"/>
</dbReference>
<dbReference type="InterPro" id="IPR044600">
    <property type="entry name" value="ATL1/ATL16-like"/>
</dbReference>
<dbReference type="SMART" id="SM00184">
    <property type="entry name" value="RING"/>
    <property type="match status" value="1"/>
</dbReference>
<evidence type="ECO:0000256" key="13">
    <source>
        <dbReference type="PROSITE-ProRule" id="PRU00175"/>
    </source>
</evidence>
<evidence type="ECO:0000256" key="3">
    <source>
        <dbReference type="ARBA" id="ARBA00004906"/>
    </source>
</evidence>
<dbReference type="EMBL" id="JAJJMB010017986">
    <property type="protein sequence ID" value="KAI3832795.1"/>
    <property type="molecule type" value="Genomic_DNA"/>
</dbReference>
<evidence type="ECO:0000256" key="11">
    <source>
        <dbReference type="ARBA" id="ARBA00022989"/>
    </source>
</evidence>
<sequence length="122" mass="14025">MDHIRRRAELMMMRIRGSGANPSWHSIPGITYKKDEHDIQDPCSVCLSNFEDGEDIRQLPICKHYFHSPCIDMWLYSHSNCPLCRQKLVAQEEEEGSLVVEISAREERDLPQPSLPSTSSLV</sequence>
<keyword evidence="11" id="KW-1133">Transmembrane helix</keyword>
<evidence type="ECO:0000256" key="12">
    <source>
        <dbReference type="ARBA" id="ARBA00023136"/>
    </source>
</evidence>
<accession>A0AAD4RVF5</accession>
<evidence type="ECO:0000256" key="1">
    <source>
        <dbReference type="ARBA" id="ARBA00000900"/>
    </source>
</evidence>
<protein>
    <recommendedName>
        <fullName evidence="4">RING-type E3 ubiquitin transferase</fullName>
        <ecNumber evidence="4">2.3.2.27</ecNumber>
    </recommendedName>
</protein>
<dbReference type="Proteomes" id="UP001202328">
    <property type="component" value="Unassembled WGS sequence"/>
</dbReference>
<dbReference type="EC" id="2.3.2.27" evidence="4"/>
<evidence type="ECO:0000256" key="5">
    <source>
        <dbReference type="ARBA" id="ARBA00022679"/>
    </source>
</evidence>
<dbReference type="InterPro" id="IPR013083">
    <property type="entry name" value="Znf_RING/FYVE/PHD"/>
</dbReference>
<dbReference type="PANTHER" id="PTHR46913:SF1">
    <property type="entry name" value="RING-H2 FINGER PROTEIN ATL16"/>
    <property type="match status" value="1"/>
</dbReference>
<keyword evidence="12" id="KW-0472">Membrane</keyword>
<feature type="region of interest" description="Disordered" evidence="14">
    <location>
        <begin position="100"/>
        <end position="122"/>
    </location>
</feature>
<evidence type="ECO:0000256" key="4">
    <source>
        <dbReference type="ARBA" id="ARBA00012483"/>
    </source>
</evidence>
<dbReference type="SUPFAM" id="SSF57850">
    <property type="entry name" value="RING/U-box"/>
    <property type="match status" value="1"/>
</dbReference>
<dbReference type="CDD" id="cd16461">
    <property type="entry name" value="RING-H2_EL5-like"/>
    <property type="match status" value="1"/>
</dbReference>
<comment type="subcellular location">
    <subcellularLocation>
        <location evidence="2">Membrane</location>
        <topology evidence="2">Single-pass membrane protein</topology>
    </subcellularLocation>
</comment>
<feature type="compositionally biased region" description="Low complexity" evidence="14">
    <location>
        <begin position="111"/>
        <end position="122"/>
    </location>
</feature>
<proteinExistence type="predicted"/>
<keyword evidence="17" id="KW-1185">Reference proteome</keyword>
<dbReference type="GO" id="GO:0016020">
    <property type="term" value="C:membrane"/>
    <property type="evidence" value="ECO:0007669"/>
    <property type="project" value="UniProtKB-SubCell"/>
</dbReference>
<keyword evidence="10" id="KW-0862">Zinc</keyword>
<keyword evidence="5" id="KW-0808">Transferase</keyword>
<feature type="domain" description="RING-type" evidence="15">
    <location>
        <begin position="43"/>
        <end position="85"/>
    </location>
</feature>
<evidence type="ECO:0000256" key="7">
    <source>
        <dbReference type="ARBA" id="ARBA00022723"/>
    </source>
</evidence>
<name>A0AAD4RVF5_9MAGN</name>
<gene>
    <name evidence="16" type="ORF">MKW98_002341</name>
</gene>
<dbReference type="PROSITE" id="PS50089">
    <property type="entry name" value="ZF_RING_2"/>
    <property type="match status" value="1"/>
</dbReference>
<evidence type="ECO:0000256" key="6">
    <source>
        <dbReference type="ARBA" id="ARBA00022692"/>
    </source>
</evidence>
<dbReference type="GO" id="GO:0016567">
    <property type="term" value="P:protein ubiquitination"/>
    <property type="evidence" value="ECO:0007669"/>
    <property type="project" value="InterPro"/>
</dbReference>
<keyword evidence="7" id="KW-0479">Metal-binding</keyword>
<organism evidence="16 17">
    <name type="scientific">Papaver atlanticum</name>
    <dbReference type="NCBI Taxonomy" id="357466"/>
    <lineage>
        <taxon>Eukaryota</taxon>
        <taxon>Viridiplantae</taxon>
        <taxon>Streptophyta</taxon>
        <taxon>Embryophyta</taxon>
        <taxon>Tracheophyta</taxon>
        <taxon>Spermatophyta</taxon>
        <taxon>Magnoliopsida</taxon>
        <taxon>Ranunculales</taxon>
        <taxon>Papaveraceae</taxon>
        <taxon>Papaveroideae</taxon>
        <taxon>Papaver</taxon>
    </lineage>
</organism>
<dbReference type="PANTHER" id="PTHR46913">
    <property type="entry name" value="RING-H2 FINGER PROTEIN ATL16"/>
    <property type="match status" value="1"/>
</dbReference>
<evidence type="ECO:0000256" key="9">
    <source>
        <dbReference type="ARBA" id="ARBA00022786"/>
    </source>
</evidence>